<feature type="region of interest" description="Disordered" evidence="21">
    <location>
        <begin position="1"/>
        <end position="90"/>
    </location>
</feature>
<evidence type="ECO:0000313" key="25">
    <source>
        <dbReference type="EMBL" id="MQL88220.1"/>
    </source>
</evidence>
<dbReference type="InterPro" id="IPR027417">
    <property type="entry name" value="P-loop_NTPase"/>
</dbReference>
<keyword evidence="9" id="KW-0547">Nucleotide-binding</keyword>
<gene>
    <name evidence="25" type="ORF">Taro_020775</name>
</gene>
<evidence type="ECO:0000256" key="8">
    <source>
        <dbReference type="ARBA" id="ARBA00022723"/>
    </source>
</evidence>
<dbReference type="PANTHER" id="PTHR36531">
    <property type="entry name" value="CRISPR-ASSOCIATED EXONUCLEASE CAS4"/>
    <property type="match status" value="1"/>
</dbReference>
<keyword evidence="12" id="KW-0347">Helicase</keyword>
<evidence type="ECO:0000256" key="4">
    <source>
        <dbReference type="ARBA" id="ARBA00012551"/>
    </source>
</evidence>
<dbReference type="PANTHER" id="PTHR36531:SF6">
    <property type="entry name" value="DNA REPLICATION ATP-DEPENDENT HELICASE_NUCLEASE DNA2"/>
    <property type="match status" value="1"/>
</dbReference>
<evidence type="ECO:0000259" key="23">
    <source>
        <dbReference type="Pfam" id="PF13086"/>
    </source>
</evidence>
<dbReference type="GO" id="GO:0016787">
    <property type="term" value="F:hydrolase activity"/>
    <property type="evidence" value="ECO:0007669"/>
    <property type="project" value="UniProtKB-KW"/>
</dbReference>
<dbReference type="GO" id="GO:0046872">
    <property type="term" value="F:metal ion binding"/>
    <property type="evidence" value="ECO:0007669"/>
    <property type="project" value="UniProtKB-KW"/>
</dbReference>
<dbReference type="FunFam" id="3.40.50.300:FF:001302">
    <property type="entry name" value="DNA replication ATP-dependent helicase/nuclease DNA2"/>
    <property type="match status" value="1"/>
</dbReference>
<dbReference type="Proteomes" id="UP000652761">
    <property type="component" value="Unassembled WGS sequence"/>
</dbReference>
<evidence type="ECO:0000259" key="24">
    <source>
        <dbReference type="Pfam" id="PF13087"/>
    </source>
</evidence>
<keyword evidence="19" id="KW-0511">Multifunctional enzyme</keyword>
<keyword evidence="18" id="KW-0539">Nucleus</keyword>
<protein>
    <recommendedName>
        <fullName evidence="4">DNA helicase</fullName>
        <ecNumber evidence="4">3.6.4.12</ecNumber>
    </recommendedName>
</protein>
<sequence length="1294" mass="142907">MAPKKRVPSSSSSRRSNQSIHQSQPAKFGIQHFFERHSQATAAAAATVVSSTPSNLTNPSPDTEPEPTRCDPPATAAAPQNVEEKECEDPTLLSPEIGKTVSVKRFRFSPGMLIKQSQDDGAEEVTWKISPVNERLRSFTTKQLQDATVASKLSASRLRPCSQENSPCFGERLEKWMCSPTMVAPGKTVGYSKRVSFQDMLHRNGSDNNADSSTVSMMELQSPFRTPPSTSYVSLEPVGDASCHGTSDQLGSIQHRKALLELLDQVEDAIAVESSSDGSTLCLTEGHMKDARKMHIMSEKQHKASVDISEEQHKMFVNMPEGDISAHCNQNFLVLEVYLYFYTFKSLRKIYSHVLRLLNEQSGQERALHLCDEWLVQFYSLIGPGDTINVIGKFNGQDRCVVDRHKNLLIIHPQILVSGTRVASSFSCPRRAVLDERLKTAEHSSSALIGTLLHQIFQNYCFLQAGLLKDFPTRAFMEEYAGNVLQQNIEHLYACGASESDTYTKLIEAIPRMLDWINVFRDGQAHVLCLSPSIIQVIDIEEMAWAPRYGLKGMIDASLRVKMGSVDNVPNEKIIPLELKTGKGTSGQVSFSFFLVEGMDGSLRPSLLETAAMEHRAQVILYTLLMSERCGNDWLLSHSLFRYLNRGIDSGLIYYLHTNQTQGIKVQRSDLVGIIMRRNELATDILKASTSQCLPPMLWVLVHLYAKAVAISMFVRCIIRLMVVTGIGGFLRGGAKRSGSGRANRAGARRIRSIPWQTADPGGSRLRAGVDSLRCGRIEPIRSAVQNHAAKYLAQNLAIRQLPVALSRHLRLPGSSSSTVESDLACEIWRIDKDNAASSYAIMRFDSGGILSQDPAISYVQSKSTLNDDQRRAIHKILAAKDYALILGMPGTGKTSTMGIDFIRIGRKEAVHDGIREHCHSATATGKQNLEDVKQKMEHVRVVGVTCLGINHPLLAKRKFDVCIMDEAGQIALPVCIEFVSTEVSLGPLMFATKFVLVGDHYQLPPLVQSAEALENGLGISLFRRLSEAHPHAISALQCQYRMCAGIMELSNALIYGNRLRCGSPDIANAKLKFSCGRQLKSWIKECLSLLSGEIYSDTLPAHEIVRELVNRDVAGDDIGIITPYNSQVDLIRRTAGAAAEIHTIDKYQLNILEEAINMHLPLQGRDKDCILVSFVRSNDRSTSFTASLLGDWHRINVALTRAKVGVLPAATVACLSTLRWCYTATVQSTRLVLPTNKIMIHERTGTGVEIPTVSTSQSLIAPAPGSEHERERRERRRGGCLAGPGDVGVSRIE</sequence>
<feature type="compositionally biased region" description="Low complexity" evidence="21">
    <location>
        <begin position="40"/>
        <end position="61"/>
    </location>
</feature>
<dbReference type="GO" id="GO:0003678">
    <property type="term" value="F:DNA helicase activity"/>
    <property type="evidence" value="ECO:0007669"/>
    <property type="project" value="UniProtKB-EC"/>
</dbReference>
<evidence type="ECO:0000256" key="9">
    <source>
        <dbReference type="ARBA" id="ARBA00022741"/>
    </source>
</evidence>
<dbReference type="OrthoDB" id="306218at2759"/>
<evidence type="ECO:0000256" key="20">
    <source>
        <dbReference type="ARBA" id="ARBA00047995"/>
    </source>
</evidence>
<dbReference type="GO" id="GO:0005524">
    <property type="term" value="F:ATP binding"/>
    <property type="evidence" value="ECO:0007669"/>
    <property type="project" value="UniProtKB-KW"/>
</dbReference>
<dbReference type="GO" id="GO:0006260">
    <property type="term" value="P:DNA replication"/>
    <property type="evidence" value="ECO:0007669"/>
    <property type="project" value="UniProtKB-KW"/>
</dbReference>
<keyword evidence="16" id="KW-0238">DNA-binding</keyword>
<dbReference type="CDD" id="cd18808">
    <property type="entry name" value="SF1_C_Upf1"/>
    <property type="match status" value="1"/>
</dbReference>
<evidence type="ECO:0000256" key="6">
    <source>
        <dbReference type="ARBA" id="ARBA00022705"/>
    </source>
</evidence>
<evidence type="ECO:0000256" key="18">
    <source>
        <dbReference type="ARBA" id="ARBA00023242"/>
    </source>
</evidence>
<comment type="caution">
    <text evidence="25">The sequence shown here is derived from an EMBL/GenBank/DDBJ whole genome shotgun (WGS) entry which is preliminary data.</text>
</comment>
<evidence type="ECO:0000256" key="19">
    <source>
        <dbReference type="ARBA" id="ARBA00023268"/>
    </source>
</evidence>
<dbReference type="GO" id="GO:0051539">
    <property type="term" value="F:4 iron, 4 sulfur cluster binding"/>
    <property type="evidence" value="ECO:0007669"/>
    <property type="project" value="UniProtKB-KW"/>
</dbReference>
<feature type="domain" description="DNA replication factor Dna2 N-terminal" evidence="22">
    <location>
        <begin position="360"/>
        <end position="561"/>
    </location>
</feature>
<name>A0A843V332_COLES</name>
<dbReference type="InterPro" id="IPR011604">
    <property type="entry name" value="PDDEXK-like_dom_sf"/>
</dbReference>
<dbReference type="Gene3D" id="3.90.320.10">
    <property type="match status" value="1"/>
</dbReference>
<keyword evidence="13" id="KW-0067">ATP-binding</keyword>
<dbReference type="Pfam" id="PF13086">
    <property type="entry name" value="AAA_11"/>
    <property type="match status" value="1"/>
</dbReference>
<keyword evidence="10" id="KW-0227">DNA damage</keyword>
<evidence type="ECO:0000256" key="5">
    <source>
        <dbReference type="ARBA" id="ARBA00022485"/>
    </source>
</evidence>
<evidence type="ECO:0000256" key="1">
    <source>
        <dbReference type="ARBA" id="ARBA00001966"/>
    </source>
</evidence>
<keyword evidence="6" id="KW-0235">DNA replication</keyword>
<evidence type="ECO:0000256" key="21">
    <source>
        <dbReference type="SAM" id="MobiDB-lite"/>
    </source>
</evidence>
<keyword evidence="14" id="KW-0408">Iron</keyword>
<dbReference type="InterPro" id="IPR041679">
    <property type="entry name" value="DNA2/NAM7-like_C"/>
</dbReference>
<evidence type="ECO:0000256" key="14">
    <source>
        <dbReference type="ARBA" id="ARBA00023004"/>
    </source>
</evidence>
<evidence type="ECO:0000313" key="26">
    <source>
        <dbReference type="Proteomes" id="UP000652761"/>
    </source>
</evidence>
<evidence type="ECO:0000256" key="7">
    <source>
        <dbReference type="ARBA" id="ARBA00022722"/>
    </source>
</evidence>
<feature type="region of interest" description="Disordered" evidence="21">
    <location>
        <begin position="1260"/>
        <end position="1294"/>
    </location>
</feature>
<dbReference type="GO" id="GO:0005634">
    <property type="term" value="C:nucleus"/>
    <property type="evidence" value="ECO:0007669"/>
    <property type="project" value="UniProtKB-SubCell"/>
</dbReference>
<evidence type="ECO:0000256" key="16">
    <source>
        <dbReference type="ARBA" id="ARBA00023125"/>
    </source>
</evidence>
<dbReference type="EMBL" id="NMUH01001039">
    <property type="protein sequence ID" value="MQL88220.1"/>
    <property type="molecule type" value="Genomic_DNA"/>
</dbReference>
<comment type="cofactor">
    <cofactor evidence="1">
        <name>[4Fe-4S] cluster</name>
        <dbReference type="ChEBI" id="CHEBI:49883"/>
    </cofactor>
</comment>
<evidence type="ECO:0000256" key="10">
    <source>
        <dbReference type="ARBA" id="ARBA00022763"/>
    </source>
</evidence>
<evidence type="ECO:0000256" key="3">
    <source>
        <dbReference type="ARBA" id="ARBA00007913"/>
    </source>
</evidence>
<evidence type="ECO:0000256" key="17">
    <source>
        <dbReference type="ARBA" id="ARBA00023204"/>
    </source>
</evidence>
<dbReference type="Gene3D" id="3.40.50.300">
    <property type="entry name" value="P-loop containing nucleotide triphosphate hydrolases"/>
    <property type="match status" value="2"/>
</dbReference>
<dbReference type="Pfam" id="PF08696">
    <property type="entry name" value="Dna2"/>
    <property type="match status" value="1"/>
</dbReference>
<keyword evidence="17" id="KW-0234">DNA repair</keyword>
<accession>A0A843V332</accession>
<comment type="catalytic activity">
    <reaction evidence="20">
        <text>ATP + H2O = ADP + phosphate + H(+)</text>
        <dbReference type="Rhea" id="RHEA:13065"/>
        <dbReference type="ChEBI" id="CHEBI:15377"/>
        <dbReference type="ChEBI" id="CHEBI:15378"/>
        <dbReference type="ChEBI" id="CHEBI:30616"/>
        <dbReference type="ChEBI" id="CHEBI:43474"/>
        <dbReference type="ChEBI" id="CHEBI:456216"/>
        <dbReference type="EC" id="3.6.4.12"/>
    </reaction>
</comment>
<keyword evidence="26" id="KW-1185">Reference proteome</keyword>
<keyword evidence="8" id="KW-0479">Metal-binding</keyword>
<dbReference type="InterPro" id="IPR014808">
    <property type="entry name" value="DNA_replication_fac_Dna2_N"/>
</dbReference>
<dbReference type="CDD" id="cd22318">
    <property type="entry name" value="DNA2_N-like"/>
    <property type="match status" value="1"/>
</dbReference>
<feature type="compositionally biased region" description="Low complexity" evidence="21">
    <location>
        <begin position="9"/>
        <end position="24"/>
    </location>
</feature>
<reference evidence="25" key="1">
    <citation type="submission" date="2017-07" db="EMBL/GenBank/DDBJ databases">
        <title>Taro Niue Genome Assembly and Annotation.</title>
        <authorList>
            <person name="Atibalentja N."/>
            <person name="Keating K."/>
            <person name="Fields C.J."/>
        </authorList>
    </citation>
    <scope>NUCLEOTIDE SEQUENCE</scope>
    <source>
        <strain evidence="25">Niue_2</strain>
        <tissue evidence="25">Leaf</tissue>
    </source>
</reference>
<dbReference type="InterPro" id="IPR047187">
    <property type="entry name" value="SF1_C_Upf1"/>
</dbReference>
<evidence type="ECO:0000256" key="13">
    <source>
        <dbReference type="ARBA" id="ARBA00022840"/>
    </source>
</evidence>
<organism evidence="25 26">
    <name type="scientific">Colocasia esculenta</name>
    <name type="common">Wild taro</name>
    <name type="synonym">Arum esculentum</name>
    <dbReference type="NCBI Taxonomy" id="4460"/>
    <lineage>
        <taxon>Eukaryota</taxon>
        <taxon>Viridiplantae</taxon>
        <taxon>Streptophyta</taxon>
        <taxon>Embryophyta</taxon>
        <taxon>Tracheophyta</taxon>
        <taxon>Spermatophyta</taxon>
        <taxon>Magnoliopsida</taxon>
        <taxon>Liliopsida</taxon>
        <taxon>Araceae</taxon>
        <taxon>Aroideae</taxon>
        <taxon>Colocasieae</taxon>
        <taxon>Colocasia</taxon>
    </lineage>
</organism>
<dbReference type="SUPFAM" id="SSF52540">
    <property type="entry name" value="P-loop containing nucleoside triphosphate hydrolases"/>
    <property type="match status" value="1"/>
</dbReference>
<dbReference type="GO" id="GO:0003677">
    <property type="term" value="F:DNA binding"/>
    <property type="evidence" value="ECO:0007669"/>
    <property type="project" value="UniProtKB-KW"/>
</dbReference>
<dbReference type="EC" id="3.6.4.12" evidence="4"/>
<comment type="similarity">
    <text evidence="3">Belongs to the DNA2/NAM7 helicase family.</text>
</comment>
<keyword evidence="7" id="KW-0540">Nuclease</keyword>
<keyword evidence="5" id="KW-0004">4Fe-4S</keyword>
<evidence type="ECO:0000256" key="15">
    <source>
        <dbReference type="ARBA" id="ARBA00023014"/>
    </source>
</evidence>
<feature type="domain" description="DNA2/NAM7 helicase helicase" evidence="23">
    <location>
        <begin position="924"/>
        <end position="1010"/>
    </location>
</feature>
<dbReference type="InterPro" id="IPR041677">
    <property type="entry name" value="DNA2/NAM7_AAA_11"/>
</dbReference>
<keyword evidence="11" id="KW-0378">Hydrolase</keyword>
<evidence type="ECO:0000256" key="12">
    <source>
        <dbReference type="ARBA" id="ARBA00022806"/>
    </source>
</evidence>
<evidence type="ECO:0000259" key="22">
    <source>
        <dbReference type="Pfam" id="PF08696"/>
    </source>
</evidence>
<dbReference type="Pfam" id="PF13087">
    <property type="entry name" value="AAA_12"/>
    <property type="match status" value="1"/>
</dbReference>
<evidence type="ECO:0000256" key="2">
    <source>
        <dbReference type="ARBA" id="ARBA00004123"/>
    </source>
</evidence>
<dbReference type="GO" id="GO:0004518">
    <property type="term" value="F:nuclease activity"/>
    <property type="evidence" value="ECO:0007669"/>
    <property type="project" value="UniProtKB-KW"/>
</dbReference>
<feature type="domain" description="DNA2/NAM7 helicase-like C-terminal" evidence="24">
    <location>
        <begin position="1019"/>
        <end position="1207"/>
    </location>
</feature>
<evidence type="ECO:0000256" key="11">
    <source>
        <dbReference type="ARBA" id="ARBA00022801"/>
    </source>
</evidence>
<keyword evidence="15" id="KW-0411">Iron-sulfur</keyword>
<proteinExistence type="inferred from homology"/>
<comment type="subcellular location">
    <subcellularLocation>
        <location evidence="2">Nucleus</location>
    </subcellularLocation>
</comment>
<dbReference type="InterPro" id="IPR051827">
    <property type="entry name" value="Cas4_exonuclease"/>
</dbReference>
<dbReference type="GO" id="GO:0006281">
    <property type="term" value="P:DNA repair"/>
    <property type="evidence" value="ECO:0007669"/>
    <property type="project" value="UniProtKB-KW"/>
</dbReference>